<dbReference type="Proteomes" id="UP000499080">
    <property type="component" value="Unassembled WGS sequence"/>
</dbReference>
<accession>A0A4Y2CEJ8</accession>
<evidence type="ECO:0000313" key="1">
    <source>
        <dbReference type="EMBL" id="GBM02773.1"/>
    </source>
</evidence>
<protein>
    <submittedName>
        <fullName evidence="1">Uncharacterized protein</fullName>
    </submittedName>
</protein>
<sequence length="108" mass="11394">MFCVFHCYQHYYRDPLTSPPGTPRGTGTAESAEGLGARIAALAASESEEPGGFERARQSLHLLCETCTEIDKGATVVSWSGLGFGDSGLKVRNPIPLKIHCACGPGAL</sequence>
<reference evidence="1 2" key="1">
    <citation type="journal article" date="2019" name="Sci. Rep.">
        <title>Orb-weaving spider Araneus ventricosus genome elucidates the spidroin gene catalogue.</title>
        <authorList>
            <person name="Kono N."/>
            <person name="Nakamura H."/>
            <person name="Ohtoshi R."/>
            <person name="Moran D.A.P."/>
            <person name="Shinohara A."/>
            <person name="Yoshida Y."/>
            <person name="Fujiwara M."/>
            <person name="Mori M."/>
            <person name="Tomita M."/>
            <person name="Arakawa K."/>
        </authorList>
    </citation>
    <scope>NUCLEOTIDE SEQUENCE [LARGE SCALE GENOMIC DNA]</scope>
</reference>
<proteinExistence type="predicted"/>
<name>A0A4Y2CEJ8_ARAVE</name>
<dbReference type="EMBL" id="BGPR01000183">
    <property type="protein sequence ID" value="GBM02773.1"/>
    <property type="molecule type" value="Genomic_DNA"/>
</dbReference>
<organism evidence="1 2">
    <name type="scientific">Araneus ventricosus</name>
    <name type="common">Orbweaver spider</name>
    <name type="synonym">Epeira ventricosa</name>
    <dbReference type="NCBI Taxonomy" id="182803"/>
    <lineage>
        <taxon>Eukaryota</taxon>
        <taxon>Metazoa</taxon>
        <taxon>Ecdysozoa</taxon>
        <taxon>Arthropoda</taxon>
        <taxon>Chelicerata</taxon>
        <taxon>Arachnida</taxon>
        <taxon>Araneae</taxon>
        <taxon>Araneomorphae</taxon>
        <taxon>Entelegynae</taxon>
        <taxon>Araneoidea</taxon>
        <taxon>Araneidae</taxon>
        <taxon>Araneus</taxon>
    </lineage>
</organism>
<keyword evidence="2" id="KW-1185">Reference proteome</keyword>
<evidence type="ECO:0000313" key="2">
    <source>
        <dbReference type="Proteomes" id="UP000499080"/>
    </source>
</evidence>
<comment type="caution">
    <text evidence="1">The sequence shown here is derived from an EMBL/GenBank/DDBJ whole genome shotgun (WGS) entry which is preliminary data.</text>
</comment>
<dbReference type="AlphaFoldDB" id="A0A4Y2CEJ8"/>
<gene>
    <name evidence="1" type="ORF">AVEN_40838_1</name>
</gene>